<feature type="region of interest" description="Disordered" evidence="1">
    <location>
        <begin position="162"/>
        <end position="181"/>
    </location>
</feature>
<protein>
    <submittedName>
        <fullName evidence="2">Uncharacterized protein</fullName>
    </submittedName>
</protein>
<organism evidence="2 3">
    <name type="scientific">Salinispora tropica (strain ATCC BAA-916 / DSM 44818 / JCM 13857 / NBRC 105044 / CNB-440)</name>
    <dbReference type="NCBI Taxonomy" id="369723"/>
    <lineage>
        <taxon>Bacteria</taxon>
        <taxon>Bacillati</taxon>
        <taxon>Actinomycetota</taxon>
        <taxon>Actinomycetes</taxon>
        <taxon>Micromonosporales</taxon>
        <taxon>Micromonosporaceae</taxon>
        <taxon>Salinispora</taxon>
    </lineage>
</organism>
<dbReference type="RefSeq" id="WP_011904664.1">
    <property type="nucleotide sequence ID" value="NC_009380.1"/>
</dbReference>
<dbReference type="Proteomes" id="UP000000235">
    <property type="component" value="Chromosome"/>
</dbReference>
<proteinExistence type="predicted"/>
<dbReference type="KEGG" id="stp:Strop_0753"/>
<dbReference type="EMBL" id="CP000667">
    <property type="protein sequence ID" value="ABP53230.1"/>
    <property type="molecule type" value="Genomic_DNA"/>
</dbReference>
<name>A4X2Y0_SALTO</name>
<gene>
    <name evidence="2" type="ordered locus">Strop_0753</name>
</gene>
<keyword evidence="3" id="KW-1185">Reference proteome</keyword>
<evidence type="ECO:0000313" key="3">
    <source>
        <dbReference type="Proteomes" id="UP000000235"/>
    </source>
</evidence>
<sequence length="181" mass="20972">MTRRFGDRATFAVEIRAVEPHQLRVVDLWAAGKRLTSNDNWAFLPSFIHAMRSSVAQVRRRDIKPCPFPGLEPEEIFRLLHADETEFREQFWFMQWGETVDNVVKYAYLDEDVVIVFAFWQADHPFPDDLGRVFVARIPPEEFMAAVEEAADLLDAEFQPHRSPRFQGRSAPCATTRQTCG</sequence>
<evidence type="ECO:0000256" key="1">
    <source>
        <dbReference type="SAM" id="MobiDB-lite"/>
    </source>
</evidence>
<evidence type="ECO:0000313" key="2">
    <source>
        <dbReference type="EMBL" id="ABP53230.1"/>
    </source>
</evidence>
<reference evidence="3" key="1">
    <citation type="journal article" date="2007" name="Proc. Natl. Acad. Sci. U.S.A.">
        <title>Genome sequencing reveals complex secondary metabolome in the marine actinomycete Salinispora tropica.</title>
        <authorList>
            <person name="Udwary D.W."/>
            <person name="Zeigler L."/>
            <person name="Asolkar R.N."/>
            <person name="Singan V."/>
            <person name="Lapidus A."/>
            <person name="Fenical W."/>
            <person name="Jensen P.R."/>
            <person name="Moore B.S."/>
        </authorList>
    </citation>
    <scope>NUCLEOTIDE SEQUENCE [LARGE SCALE GENOMIC DNA]</scope>
    <source>
        <strain evidence="3">ATCC BAA-916 / DSM 44818 / CNB-440</strain>
    </source>
</reference>
<dbReference type="PATRIC" id="fig|369723.5.peg.764"/>
<dbReference type="HOGENOM" id="CLU_1546779_0_0_11"/>
<dbReference type="AlphaFoldDB" id="A4X2Y0"/>
<accession>A4X2Y0</accession>
<dbReference type="eggNOG" id="ENOG503440B">
    <property type="taxonomic scope" value="Bacteria"/>
</dbReference>